<keyword evidence="2" id="KW-0813">Transport</keyword>
<feature type="transmembrane region" description="Helical" evidence="8">
    <location>
        <begin position="359"/>
        <end position="380"/>
    </location>
</feature>
<keyword evidence="5 8" id="KW-0472">Membrane</keyword>
<evidence type="ECO:0000256" key="8">
    <source>
        <dbReference type="SAM" id="Phobius"/>
    </source>
</evidence>
<accession>T1JIB7</accession>
<dbReference type="STRING" id="126957.T1JIB7"/>
<feature type="compositionally biased region" description="Basic and acidic residues" evidence="7">
    <location>
        <begin position="75"/>
        <end position="87"/>
    </location>
</feature>
<evidence type="ECO:0000256" key="6">
    <source>
        <dbReference type="ARBA" id="ARBA00038485"/>
    </source>
</evidence>
<dbReference type="AlphaFoldDB" id="T1JIB7"/>
<reference evidence="11" key="1">
    <citation type="submission" date="2011-05" db="EMBL/GenBank/DDBJ databases">
        <authorList>
            <person name="Richards S.R."/>
            <person name="Qu J."/>
            <person name="Jiang H."/>
            <person name="Jhangiani S.N."/>
            <person name="Agravi P."/>
            <person name="Goodspeed R."/>
            <person name="Gross S."/>
            <person name="Mandapat C."/>
            <person name="Jackson L."/>
            <person name="Mathew T."/>
            <person name="Pu L."/>
            <person name="Thornton R."/>
            <person name="Saada N."/>
            <person name="Wilczek-Boney K.B."/>
            <person name="Lee S."/>
            <person name="Kovar C."/>
            <person name="Wu Y."/>
            <person name="Scherer S.E."/>
            <person name="Worley K.C."/>
            <person name="Muzny D.M."/>
            <person name="Gibbs R."/>
        </authorList>
    </citation>
    <scope>NUCLEOTIDE SEQUENCE</scope>
    <source>
        <strain evidence="11">Brora</strain>
    </source>
</reference>
<comment type="similarity">
    <text evidence="6">Belongs to the ZIP transporter (TC 2.A.5) family. KE4/Catsup subfamily.</text>
</comment>
<proteinExistence type="inferred from homology"/>
<evidence type="ECO:0000256" key="5">
    <source>
        <dbReference type="ARBA" id="ARBA00023136"/>
    </source>
</evidence>
<evidence type="ECO:0000256" key="7">
    <source>
        <dbReference type="SAM" id="MobiDB-lite"/>
    </source>
</evidence>
<dbReference type="Proteomes" id="UP000014500">
    <property type="component" value="Unassembled WGS sequence"/>
</dbReference>
<feature type="signal peptide" evidence="9">
    <location>
        <begin position="1"/>
        <end position="32"/>
    </location>
</feature>
<comment type="subcellular location">
    <subcellularLocation>
        <location evidence="1">Membrane</location>
        <topology evidence="1">Multi-pass membrane protein</topology>
    </subcellularLocation>
</comment>
<reference evidence="10" key="2">
    <citation type="submission" date="2015-02" db="UniProtKB">
        <authorList>
            <consortium name="EnsemblMetazoa"/>
        </authorList>
    </citation>
    <scope>IDENTIFICATION</scope>
</reference>
<dbReference type="PhylomeDB" id="T1JIB7"/>
<feature type="transmembrane region" description="Helical" evidence="8">
    <location>
        <begin position="106"/>
        <end position="131"/>
    </location>
</feature>
<dbReference type="OMA" id="IWLHSIG"/>
<dbReference type="eggNOG" id="KOG2693">
    <property type="taxonomic scope" value="Eukaryota"/>
</dbReference>
<name>T1JIB7_STRMM</name>
<keyword evidence="3 8" id="KW-0812">Transmembrane</keyword>
<feature type="chain" id="PRO_5004580364" evidence="9">
    <location>
        <begin position="33"/>
        <end position="441"/>
    </location>
</feature>
<evidence type="ECO:0000313" key="10">
    <source>
        <dbReference type="EnsemblMetazoa" id="SMAR013598-PA"/>
    </source>
</evidence>
<dbReference type="GO" id="GO:0005385">
    <property type="term" value="F:zinc ion transmembrane transporter activity"/>
    <property type="evidence" value="ECO:0007669"/>
    <property type="project" value="TreeGrafter"/>
</dbReference>
<feature type="transmembrane region" description="Helical" evidence="8">
    <location>
        <begin position="197"/>
        <end position="215"/>
    </location>
</feature>
<evidence type="ECO:0000256" key="3">
    <source>
        <dbReference type="ARBA" id="ARBA00022692"/>
    </source>
</evidence>
<keyword evidence="4 8" id="KW-1133">Transmembrane helix</keyword>
<dbReference type="EnsemblMetazoa" id="SMAR013598-RA">
    <property type="protein sequence ID" value="SMAR013598-PA"/>
    <property type="gene ID" value="SMAR013598"/>
</dbReference>
<dbReference type="InterPro" id="IPR003689">
    <property type="entry name" value="ZIP"/>
</dbReference>
<protein>
    <submittedName>
        <fullName evidence="10">Uncharacterized protein</fullName>
    </submittedName>
</protein>
<evidence type="ECO:0000256" key="9">
    <source>
        <dbReference type="SAM" id="SignalP"/>
    </source>
</evidence>
<feature type="transmembrane region" description="Helical" evidence="8">
    <location>
        <begin position="143"/>
        <end position="164"/>
    </location>
</feature>
<dbReference type="PANTHER" id="PTHR16950">
    <property type="entry name" value="ZINC TRANSPORTER SLC39A7 HISTIDINE-RICH MEMBRANE PROTEIN KE4"/>
    <property type="match status" value="1"/>
</dbReference>
<keyword evidence="9" id="KW-0732">Signal</keyword>
<evidence type="ECO:0000256" key="4">
    <source>
        <dbReference type="ARBA" id="ARBA00022989"/>
    </source>
</evidence>
<dbReference type="EMBL" id="JH430339">
    <property type="status" value="NOT_ANNOTATED_CDS"/>
    <property type="molecule type" value="Genomic_DNA"/>
</dbReference>
<evidence type="ECO:0000256" key="2">
    <source>
        <dbReference type="ARBA" id="ARBA00022448"/>
    </source>
</evidence>
<evidence type="ECO:0000256" key="1">
    <source>
        <dbReference type="ARBA" id="ARBA00004141"/>
    </source>
</evidence>
<dbReference type="Pfam" id="PF02535">
    <property type="entry name" value="Zip"/>
    <property type="match status" value="1"/>
</dbReference>
<dbReference type="GO" id="GO:0006882">
    <property type="term" value="P:intracellular zinc ion homeostasis"/>
    <property type="evidence" value="ECO:0007669"/>
    <property type="project" value="TreeGrafter"/>
</dbReference>
<organism evidence="10 11">
    <name type="scientific">Strigamia maritima</name>
    <name type="common">European centipede</name>
    <name type="synonym">Geophilus maritimus</name>
    <dbReference type="NCBI Taxonomy" id="126957"/>
    <lineage>
        <taxon>Eukaryota</taxon>
        <taxon>Metazoa</taxon>
        <taxon>Ecdysozoa</taxon>
        <taxon>Arthropoda</taxon>
        <taxon>Myriapoda</taxon>
        <taxon>Chilopoda</taxon>
        <taxon>Pleurostigmophora</taxon>
        <taxon>Geophilomorpha</taxon>
        <taxon>Linotaeniidae</taxon>
        <taxon>Strigamia</taxon>
    </lineage>
</organism>
<dbReference type="GO" id="GO:0016020">
    <property type="term" value="C:membrane"/>
    <property type="evidence" value="ECO:0007669"/>
    <property type="project" value="UniProtKB-SubCell"/>
</dbReference>
<feature type="region of interest" description="Disordered" evidence="7">
    <location>
        <begin position="62"/>
        <end position="100"/>
    </location>
</feature>
<evidence type="ECO:0000313" key="11">
    <source>
        <dbReference type="Proteomes" id="UP000014500"/>
    </source>
</evidence>
<feature type="transmembrane region" description="Helical" evidence="8">
    <location>
        <begin position="424"/>
        <end position="440"/>
    </location>
</feature>
<keyword evidence="11" id="KW-1185">Reference proteome</keyword>
<dbReference type="PANTHER" id="PTHR16950:SF25">
    <property type="entry name" value="ZINC TRANSPORTER SLC39A7"/>
    <property type="match status" value="1"/>
</dbReference>
<feature type="transmembrane region" description="Helical" evidence="8">
    <location>
        <begin position="392"/>
        <end position="412"/>
    </location>
</feature>
<feature type="region of interest" description="Disordered" evidence="7">
    <location>
        <begin position="226"/>
        <end position="264"/>
    </location>
</feature>
<sequence>MYTPITMCIPKSKLNICMIFTIICLTLVNCHGHGHSHDGNERPPSFKYSREANEDIHSHAHAHDDIHSHSHSHSHAHEHTQHSEKLGWESQEPPAKLPHRSSSSRFSFGLMLQALGATLLVSFVPFLILFVVPVDGTAQHANLLKTLLSFASGGLLGDAFLHLIPHASFAASGANGHSHSHEHGHSHEGGEGHDLSVGLWVLVGIGVFLMVEKCLRIAKVHHSHSHAHSAVAGNKKTDVKSSEPPAKQVSPVGESGDDKPDADGDTLQKEVIAKKIVEKDASSTLVVVVDPHDIKVAGFLNLAADFIHNFTDGMAIGAAFLAGRGIGIITTVTVIFHEIPHEIGDYAILLQSGVGRRTAILLQLVTALGAVAGTLCSLLAEGMGGIESSWTLAFTAGGFIYIATVSVIPELLKDNEVWQSIKEGIALLVGVGMMIIIAKIE</sequence>
<dbReference type="HOGENOM" id="CLU_015114_0_1_1"/>